<evidence type="ECO:0000313" key="1">
    <source>
        <dbReference type="EMBL" id="JAD28177.1"/>
    </source>
</evidence>
<organism evidence="1">
    <name type="scientific">Arundo donax</name>
    <name type="common">Giant reed</name>
    <name type="synonym">Donax arundinaceus</name>
    <dbReference type="NCBI Taxonomy" id="35708"/>
    <lineage>
        <taxon>Eukaryota</taxon>
        <taxon>Viridiplantae</taxon>
        <taxon>Streptophyta</taxon>
        <taxon>Embryophyta</taxon>
        <taxon>Tracheophyta</taxon>
        <taxon>Spermatophyta</taxon>
        <taxon>Magnoliopsida</taxon>
        <taxon>Liliopsida</taxon>
        <taxon>Poales</taxon>
        <taxon>Poaceae</taxon>
        <taxon>PACMAD clade</taxon>
        <taxon>Arundinoideae</taxon>
        <taxon>Arundineae</taxon>
        <taxon>Arundo</taxon>
    </lineage>
</organism>
<reference evidence="1" key="1">
    <citation type="submission" date="2014-09" db="EMBL/GenBank/DDBJ databases">
        <authorList>
            <person name="Magalhaes I.L.F."/>
            <person name="Oliveira U."/>
            <person name="Santos F.R."/>
            <person name="Vidigal T.H.D.A."/>
            <person name="Brescovit A.D."/>
            <person name="Santos A.J."/>
        </authorList>
    </citation>
    <scope>NUCLEOTIDE SEQUENCE</scope>
    <source>
        <tissue evidence="1">Shoot tissue taken approximately 20 cm above the soil surface</tissue>
    </source>
</reference>
<reference evidence="1" key="2">
    <citation type="journal article" date="2015" name="Data Brief">
        <title>Shoot transcriptome of the giant reed, Arundo donax.</title>
        <authorList>
            <person name="Barrero R.A."/>
            <person name="Guerrero F.D."/>
            <person name="Moolhuijzen P."/>
            <person name="Goolsby J.A."/>
            <person name="Tidwell J."/>
            <person name="Bellgard S.E."/>
            <person name="Bellgard M.I."/>
        </authorList>
    </citation>
    <scope>NUCLEOTIDE SEQUENCE</scope>
    <source>
        <tissue evidence="1">Shoot tissue taken approximately 20 cm above the soil surface</tissue>
    </source>
</reference>
<accession>A0A0A8YZZ9</accession>
<dbReference type="AlphaFoldDB" id="A0A0A8YZZ9"/>
<sequence length="20" mass="2352">MCSLNQSWYVNCRCSETILT</sequence>
<dbReference type="EMBL" id="GBRH01269718">
    <property type="protein sequence ID" value="JAD28177.1"/>
    <property type="molecule type" value="Transcribed_RNA"/>
</dbReference>
<proteinExistence type="predicted"/>
<name>A0A0A8YZZ9_ARUDO</name>
<protein>
    <submittedName>
        <fullName evidence="1">Uncharacterized protein</fullName>
    </submittedName>
</protein>